<reference evidence="1" key="1">
    <citation type="journal article" date="2020" name="mSystems">
        <title>Genome- and Community-Level Interaction Insights into Carbon Utilization and Element Cycling Functions of Hydrothermarchaeota in Hydrothermal Sediment.</title>
        <authorList>
            <person name="Zhou Z."/>
            <person name="Liu Y."/>
            <person name="Xu W."/>
            <person name="Pan J."/>
            <person name="Luo Z.H."/>
            <person name="Li M."/>
        </authorList>
    </citation>
    <scope>NUCLEOTIDE SEQUENCE [LARGE SCALE GENOMIC DNA]</scope>
    <source>
        <strain evidence="1">HyVt-503</strain>
    </source>
</reference>
<gene>
    <name evidence="1" type="ORF">ENJ63_03860</name>
</gene>
<comment type="caution">
    <text evidence="1">The sequence shown here is derived from an EMBL/GenBank/DDBJ whole genome shotgun (WGS) entry which is preliminary data.</text>
</comment>
<name>A0A7V2SZA9_9BACT</name>
<dbReference type="EMBL" id="DRND01000304">
    <property type="protein sequence ID" value="HFC46997.1"/>
    <property type="molecule type" value="Genomic_DNA"/>
</dbReference>
<accession>A0A7V2SZA9</accession>
<sequence>MEDLSRYKLDIAFVISTSGVLVYRAPKVLMGNYPTQVSSTISGQRLSKPETPYWDIHSLSKVAELPGVAKQVVVEDCDGDEILEVYTIVDNELFFDKWGDNVTKRLRTYSEPYWETLSLSISCEQGLMAINSIERGVGLHSSLVALGSGDIAGLKDVATEVNLWLTFSPLDGLREEAEVRLLGEEPYTTKGARVKKIYLLRPAPSGGLVYLDEMSVPRGFSLKDGYLMGHYLFFSDEAGRWVVAYLAENKLVWRKGLDTHKLKKAVPLFTISVPFKTKSSKNGLLVPVYFPENKTSRLYLIDPNAMELVAVSEPVAGQMIGLDLVGGRLYLALQEKEKAQTTIFAISID</sequence>
<organism evidence="1">
    <name type="scientific">Dissulfuribacter thermophilus</name>
    <dbReference type="NCBI Taxonomy" id="1156395"/>
    <lineage>
        <taxon>Bacteria</taxon>
        <taxon>Pseudomonadati</taxon>
        <taxon>Thermodesulfobacteriota</taxon>
        <taxon>Dissulfuribacteria</taxon>
        <taxon>Dissulfuribacterales</taxon>
        <taxon>Dissulfuribacteraceae</taxon>
        <taxon>Dissulfuribacter</taxon>
    </lineage>
</organism>
<dbReference type="AlphaFoldDB" id="A0A7V2SZA9"/>
<evidence type="ECO:0000313" key="1">
    <source>
        <dbReference type="EMBL" id="HFC46997.1"/>
    </source>
</evidence>
<proteinExistence type="predicted"/>
<dbReference type="Proteomes" id="UP000885797">
    <property type="component" value="Unassembled WGS sequence"/>
</dbReference>
<protein>
    <submittedName>
        <fullName evidence="1">Uncharacterized protein</fullName>
    </submittedName>
</protein>